<dbReference type="InterPro" id="IPR036388">
    <property type="entry name" value="WH-like_DNA-bd_sf"/>
</dbReference>
<evidence type="ECO:0000259" key="2">
    <source>
        <dbReference type="Pfam" id="PF04545"/>
    </source>
</evidence>
<gene>
    <name evidence="4" type="ORF">COU46_00720</name>
</gene>
<evidence type="ECO:0008006" key="6">
    <source>
        <dbReference type="Google" id="ProtNLM"/>
    </source>
</evidence>
<feature type="domain" description="RNA polymerase sigma-70 region 4" evidence="2">
    <location>
        <begin position="16"/>
        <end position="66"/>
    </location>
</feature>
<dbReference type="InterPro" id="IPR007630">
    <property type="entry name" value="RNA_pol_sigma70_r4"/>
</dbReference>
<dbReference type="EMBL" id="PFCN01000010">
    <property type="protein sequence ID" value="PIR70585.1"/>
    <property type="molecule type" value="Genomic_DNA"/>
</dbReference>
<reference evidence="5" key="1">
    <citation type="submission" date="2017-09" db="EMBL/GenBank/DDBJ databases">
        <title>Depth-based differentiation of microbial function through sediment-hosted aquifers and enrichment of novel symbionts in the deep terrestrial subsurface.</title>
        <authorList>
            <person name="Probst A.J."/>
            <person name="Ladd B."/>
            <person name="Jarett J.K."/>
            <person name="Geller-Mcgrath D.E."/>
            <person name="Sieber C.M.K."/>
            <person name="Emerson J.B."/>
            <person name="Anantharaman K."/>
            <person name="Thomas B.C."/>
            <person name="Malmstrom R."/>
            <person name="Stieglmeier M."/>
            <person name="Klingl A."/>
            <person name="Woyke T."/>
            <person name="Ryan C.M."/>
            <person name="Banfield J.F."/>
        </authorList>
    </citation>
    <scope>NUCLEOTIDE SEQUENCE [LARGE SCALE GENOMIC DNA]</scope>
</reference>
<accession>A0A2H0TIF0</accession>
<evidence type="ECO:0000313" key="4">
    <source>
        <dbReference type="EMBL" id="PIR70585.1"/>
    </source>
</evidence>
<dbReference type="CDD" id="cd06171">
    <property type="entry name" value="Sigma70_r4"/>
    <property type="match status" value="1"/>
</dbReference>
<comment type="caution">
    <text evidence="4">The sequence shown here is derived from an EMBL/GenBank/DDBJ whole genome shotgun (WGS) entry which is preliminary data.</text>
</comment>
<dbReference type="InterPro" id="IPR000943">
    <property type="entry name" value="RNA_pol_sigma70"/>
</dbReference>
<dbReference type="PANTHER" id="PTHR30603">
    <property type="entry name" value="RNA POLYMERASE SIGMA FACTOR RPO"/>
    <property type="match status" value="1"/>
</dbReference>
<evidence type="ECO:0000313" key="5">
    <source>
        <dbReference type="Proteomes" id="UP000229383"/>
    </source>
</evidence>
<dbReference type="InterPro" id="IPR050239">
    <property type="entry name" value="Sigma-70_RNA_pol_init_factors"/>
</dbReference>
<dbReference type="PRINTS" id="PR00046">
    <property type="entry name" value="SIGMA70FCT"/>
</dbReference>
<dbReference type="GO" id="GO:0003700">
    <property type="term" value="F:DNA-binding transcription factor activity"/>
    <property type="evidence" value="ECO:0007669"/>
    <property type="project" value="InterPro"/>
</dbReference>
<dbReference type="InterPro" id="IPR013324">
    <property type="entry name" value="RNA_pol_sigma_r3/r4-like"/>
</dbReference>
<dbReference type="Gene3D" id="1.10.10.10">
    <property type="entry name" value="Winged helix-like DNA-binding domain superfamily/Winged helix DNA-binding domain"/>
    <property type="match status" value="1"/>
</dbReference>
<sequence length="340" mass="39506">MSLPFRPEEINCRLFKNLPERSKGVLERRFGIGSSNNSETLEAIGRHYGITRERVRQIESHALARLSSAKKNDKEVLDALSYLKSALEERGNVVREDDLLEALSDEKRQKNYIHFLLTISDDIKYLRENEHFHERWVVDSQTAGHAEEILKQLSRELSDEPISEEEISAKLISISNKLGYTYPKNTLISWLDFSKCVAKNHFGEWGLIRSPYIRPRGVRDLAYLIMRRHGSPLHFREVASNIEKFLAKKAHEQTVHNELIKDERFVLVGRGLYALSEWGYEPGIVKDVIKAVLNKNGPLKREDLIKKVFQERHVKENTILINLQNRKHFKKLPDGKYTLV</sequence>
<feature type="domain" description="HTH HARE-type" evidence="3">
    <location>
        <begin position="219"/>
        <end position="278"/>
    </location>
</feature>
<dbReference type="GO" id="GO:0006352">
    <property type="term" value="P:DNA-templated transcription initiation"/>
    <property type="evidence" value="ECO:0007669"/>
    <property type="project" value="InterPro"/>
</dbReference>
<keyword evidence="1" id="KW-0804">Transcription</keyword>
<dbReference type="InterPro" id="IPR007759">
    <property type="entry name" value="Asxl_HARE-HTH"/>
</dbReference>
<evidence type="ECO:0000259" key="3">
    <source>
        <dbReference type="Pfam" id="PF05066"/>
    </source>
</evidence>
<dbReference type="Pfam" id="PF05066">
    <property type="entry name" value="HARE-HTH"/>
    <property type="match status" value="1"/>
</dbReference>
<name>A0A2H0TIF0_9BACT</name>
<dbReference type="PANTHER" id="PTHR30603:SF47">
    <property type="entry name" value="RNA POLYMERASE SIGMA FACTOR SIGD, CHLOROPLASTIC"/>
    <property type="match status" value="1"/>
</dbReference>
<dbReference type="Gene3D" id="1.10.10.1250">
    <property type="entry name" value="RNA polymerase, subunit delta, N-terminal domain"/>
    <property type="match status" value="1"/>
</dbReference>
<protein>
    <recommendedName>
        <fullName evidence="6">HTH HARE-type domain-containing protein</fullName>
    </recommendedName>
</protein>
<dbReference type="Pfam" id="PF04545">
    <property type="entry name" value="Sigma70_r4"/>
    <property type="match status" value="1"/>
</dbReference>
<dbReference type="SUPFAM" id="SSF88659">
    <property type="entry name" value="Sigma3 and sigma4 domains of RNA polymerase sigma factors"/>
    <property type="match status" value="1"/>
</dbReference>
<dbReference type="AlphaFoldDB" id="A0A2H0TIF0"/>
<proteinExistence type="predicted"/>
<dbReference type="Proteomes" id="UP000229383">
    <property type="component" value="Unassembled WGS sequence"/>
</dbReference>
<organism evidence="4 5">
    <name type="scientific">Candidatus Niyogibacteria bacterium CG10_big_fil_rev_8_21_14_0_10_42_19</name>
    <dbReference type="NCBI Taxonomy" id="1974725"/>
    <lineage>
        <taxon>Bacteria</taxon>
        <taxon>Candidatus Niyogiibacteriota</taxon>
    </lineage>
</organism>
<evidence type="ECO:0000256" key="1">
    <source>
        <dbReference type="ARBA" id="ARBA00023163"/>
    </source>
</evidence>
<dbReference type="InterPro" id="IPR038087">
    <property type="entry name" value="RNAP_delta_N_dom_sf"/>
</dbReference>